<protein>
    <submittedName>
        <fullName evidence="2">Uncharacterized protein</fullName>
    </submittedName>
</protein>
<proteinExistence type="predicted"/>
<evidence type="ECO:0000313" key="1">
    <source>
        <dbReference type="EMBL" id="MBP0109819.1"/>
    </source>
</evidence>
<organism evidence="2 3">
    <name type="scientific">Bradyrhizobium vignae</name>
    <dbReference type="NCBI Taxonomy" id="1549949"/>
    <lineage>
        <taxon>Bacteria</taxon>
        <taxon>Pseudomonadati</taxon>
        <taxon>Pseudomonadota</taxon>
        <taxon>Alphaproteobacteria</taxon>
        <taxon>Hyphomicrobiales</taxon>
        <taxon>Nitrobacteraceae</taxon>
        <taxon>Bradyrhizobium</taxon>
    </lineage>
</organism>
<evidence type="ECO:0000313" key="2">
    <source>
        <dbReference type="EMBL" id="SPP96441.1"/>
    </source>
</evidence>
<name>A0A2U3Q4U9_9BRAD</name>
<evidence type="ECO:0000313" key="4">
    <source>
        <dbReference type="Proteomes" id="UP000669317"/>
    </source>
</evidence>
<dbReference type="Proteomes" id="UP000669317">
    <property type="component" value="Unassembled WGS sequence"/>
</dbReference>
<dbReference type="EMBL" id="LS398110">
    <property type="protein sequence ID" value="SPP96441.1"/>
    <property type="molecule type" value="Genomic_DNA"/>
</dbReference>
<evidence type="ECO:0000313" key="3">
    <source>
        <dbReference type="Proteomes" id="UP000246085"/>
    </source>
</evidence>
<sequence length="188" mass="19921">MPQDQQQKAVIALAGRRIDAPDAEAKRFPLGAVPLVRQRLADVFRQEQAEALVCSAACGADLIALEEAGRMGIRRRIVLPFAPARFRETSVTDRPGDWGGLFDRVMGEVGQAGDVVVLDAGDGDAAYAAANDAIVREALALCRAEAPPCRPVAVIVNEGSSRGAGDATEQFRVLGLAAGFVERPVRTN</sequence>
<reference evidence="2 3" key="1">
    <citation type="submission" date="2018-03" db="EMBL/GenBank/DDBJ databases">
        <authorList>
            <person name="Gully D."/>
        </authorList>
    </citation>
    <scope>NUCLEOTIDE SEQUENCE [LARGE SCALE GENOMIC DNA]</scope>
    <source>
        <strain evidence="2">ORS3257</strain>
    </source>
</reference>
<dbReference type="Proteomes" id="UP000246085">
    <property type="component" value="Chromosome BRAD3257"/>
</dbReference>
<dbReference type="RefSeq" id="WP_122404041.1">
    <property type="nucleotide sequence ID" value="NZ_JAGIKT010000003.1"/>
</dbReference>
<dbReference type="KEGG" id="bvz:BRAD3257_5498"/>
<reference evidence="1 4" key="2">
    <citation type="submission" date="2021-03" db="EMBL/GenBank/DDBJ databases">
        <title>Genome Sequence of Bradyrhizobium vignae strain ISRA400.</title>
        <authorList>
            <person name="Tisa L.S."/>
            <person name="Svistoonoff S."/>
            <person name="Hocher V."/>
            <person name="Fall S."/>
            <person name="Zaiya A."/>
            <person name="Naing D."/>
            <person name="Niang N."/>
            <person name="Diouf A."/>
            <person name="Dasylva M.C."/>
            <person name="Toure O."/>
            <person name="Gueye M."/>
            <person name="Gully D."/>
            <person name="Tisseyre P."/>
            <person name="Simpson S."/>
            <person name="Morris K."/>
            <person name="Thomas W.K."/>
        </authorList>
    </citation>
    <scope>NUCLEOTIDE SEQUENCE [LARGE SCALE GENOMIC DNA]</scope>
    <source>
        <strain evidence="1 4">ISRA400</strain>
    </source>
</reference>
<dbReference type="EMBL" id="JAGIKT010000003">
    <property type="protein sequence ID" value="MBP0109819.1"/>
    <property type="molecule type" value="Genomic_DNA"/>
</dbReference>
<accession>A0A2U3Q4U9</accession>
<dbReference type="AlphaFoldDB" id="A0A2U3Q4U9"/>
<gene>
    <name evidence="2" type="ORF">BRAD3257_5498</name>
    <name evidence="1" type="ORF">JWS04_01650</name>
</gene>
<keyword evidence="4" id="KW-1185">Reference proteome</keyword>